<evidence type="ECO:0000313" key="1">
    <source>
        <dbReference type="EMBL" id="GFS43894.1"/>
    </source>
</evidence>
<protein>
    <submittedName>
        <fullName evidence="1">Uncharacterized protein</fullName>
    </submittedName>
</protein>
<organism evidence="1 2">
    <name type="scientific">Trichonephila inaurata madagascariensis</name>
    <dbReference type="NCBI Taxonomy" id="2747483"/>
    <lineage>
        <taxon>Eukaryota</taxon>
        <taxon>Metazoa</taxon>
        <taxon>Ecdysozoa</taxon>
        <taxon>Arthropoda</taxon>
        <taxon>Chelicerata</taxon>
        <taxon>Arachnida</taxon>
        <taxon>Araneae</taxon>
        <taxon>Araneomorphae</taxon>
        <taxon>Entelegynae</taxon>
        <taxon>Araneoidea</taxon>
        <taxon>Nephilidae</taxon>
        <taxon>Trichonephila</taxon>
        <taxon>Trichonephila inaurata</taxon>
    </lineage>
</organism>
<proteinExistence type="predicted"/>
<dbReference type="AlphaFoldDB" id="A0A8X6J7S9"/>
<comment type="caution">
    <text evidence="1">The sequence shown here is derived from an EMBL/GenBank/DDBJ whole genome shotgun (WGS) entry which is preliminary data.</text>
</comment>
<dbReference type="EMBL" id="BMAV01025710">
    <property type="protein sequence ID" value="GFS43894.1"/>
    <property type="molecule type" value="Genomic_DNA"/>
</dbReference>
<reference evidence="1" key="1">
    <citation type="submission" date="2020-08" db="EMBL/GenBank/DDBJ databases">
        <title>Multicomponent nature underlies the extraordinary mechanical properties of spider dragline silk.</title>
        <authorList>
            <person name="Kono N."/>
            <person name="Nakamura H."/>
            <person name="Mori M."/>
            <person name="Yoshida Y."/>
            <person name="Ohtoshi R."/>
            <person name="Malay A.D."/>
            <person name="Moran D.A.P."/>
            <person name="Tomita M."/>
            <person name="Numata K."/>
            <person name="Arakawa K."/>
        </authorList>
    </citation>
    <scope>NUCLEOTIDE SEQUENCE</scope>
</reference>
<dbReference type="Proteomes" id="UP000886998">
    <property type="component" value="Unassembled WGS sequence"/>
</dbReference>
<evidence type="ECO:0000313" key="2">
    <source>
        <dbReference type="Proteomes" id="UP000886998"/>
    </source>
</evidence>
<name>A0A8X6J7S9_9ARAC</name>
<sequence length="152" mass="17615">MRKPAKEATEPGKFAKTETPTEKYHRIKYLHGCITICAKVCSLSSNVHDTERRPHTRTVNVEEQFLHFIKDNTIANTRDIAKQRGGYCTSRMDWKRLTNRLPTLRFRFSDCHERPCVRDPVDSDMNFFVQIVATAGIVGDMPGIFENVRRLM</sequence>
<gene>
    <name evidence="1" type="ORF">TNIN_466911</name>
</gene>
<accession>A0A8X6J7S9</accession>
<keyword evidence="2" id="KW-1185">Reference proteome</keyword>